<evidence type="ECO:0000313" key="2">
    <source>
        <dbReference type="EMBL" id="CAG2249583.1"/>
    </source>
</evidence>
<dbReference type="InterPro" id="IPR000477">
    <property type="entry name" value="RT_dom"/>
</dbReference>
<dbReference type="PANTHER" id="PTHR47027:SF25">
    <property type="entry name" value="REVERSE TRANSCRIPTASE DOMAIN-CONTAINING PROTEIN"/>
    <property type="match status" value="1"/>
</dbReference>
<proteinExistence type="predicted"/>
<dbReference type="Proteomes" id="UP000683360">
    <property type="component" value="Unassembled WGS sequence"/>
</dbReference>
<dbReference type="AlphaFoldDB" id="A0A8S3UWM1"/>
<protein>
    <recommendedName>
        <fullName evidence="1">Reverse transcriptase domain-containing protein</fullName>
    </recommendedName>
</protein>
<comment type="caution">
    <text evidence="2">The sequence shown here is derived from an EMBL/GenBank/DDBJ whole genome shotgun (WGS) entry which is preliminary data.</text>
</comment>
<organism evidence="2 3">
    <name type="scientific">Mytilus edulis</name>
    <name type="common">Blue mussel</name>
    <dbReference type="NCBI Taxonomy" id="6550"/>
    <lineage>
        <taxon>Eukaryota</taxon>
        <taxon>Metazoa</taxon>
        <taxon>Spiralia</taxon>
        <taxon>Lophotrochozoa</taxon>
        <taxon>Mollusca</taxon>
        <taxon>Bivalvia</taxon>
        <taxon>Autobranchia</taxon>
        <taxon>Pteriomorphia</taxon>
        <taxon>Mytilida</taxon>
        <taxon>Mytiloidea</taxon>
        <taxon>Mytilidae</taxon>
        <taxon>Mytilinae</taxon>
        <taxon>Mytilus</taxon>
    </lineage>
</organism>
<feature type="domain" description="Reverse transcriptase" evidence="1">
    <location>
        <begin position="1"/>
        <end position="95"/>
    </location>
</feature>
<dbReference type="InterPro" id="IPR045609">
    <property type="entry name" value="DUF6451"/>
</dbReference>
<evidence type="ECO:0000259" key="1">
    <source>
        <dbReference type="PROSITE" id="PS50878"/>
    </source>
</evidence>
<keyword evidence="3" id="KW-1185">Reference proteome</keyword>
<dbReference type="PANTHER" id="PTHR47027">
    <property type="entry name" value="REVERSE TRANSCRIPTASE DOMAIN-CONTAINING PROTEIN"/>
    <property type="match status" value="1"/>
</dbReference>
<dbReference type="EMBL" id="CAJPWZ010002975">
    <property type="protein sequence ID" value="CAG2249583.1"/>
    <property type="molecule type" value="Genomic_DNA"/>
</dbReference>
<gene>
    <name evidence="2" type="ORF">MEDL_61315</name>
</gene>
<reference evidence="2" key="1">
    <citation type="submission" date="2021-03" db="EMBL/GenBank/DDBJ databases">
        <authorList>
            <person name="Bekaert M."/>
        </authorList>
    </citation>
    <scope>NUCLEOTIDE SEQUENCE</scope>
</reference>
<name>A0A8S3UWM1_MYTED</name>
<dbReference type="Pfam" id="PF00078">
    <property type="entry name" value="RVT_1"/>
    <property type="match status" value="1"/>
</dbReference>
<dbReference type="PROSITE" id="PS50878">
    <property type="entry name" value="RT_POL"/>
    <property type="match status" value="1"/>
</dbReference>
<dbReference type="Pfam" id="PF20049">
    <property type="entry name" value="DUF6451"/>
    <property type="match status" value="1"/>
</dbReference>
<dbReference type="OrthoDB" id="10059790at2759"/>
<sequence length="243" mass="28568">MRTTLGNEITGIRWTMNSFLEDLDFADDICLLSSNRNNLQNKTTRLNETAQSIGLTINEKKTKLMNISSNTIQPVYLGHNIIEEVEDFTYLGSMLSNTNGTAKDIRARISKARYAFCQLQPIWKRRSISLKTKIRIYTSNVKSVLLYGAECWRIIQSDMKKLSSFHNTCLRKICKIFWPNTISNKDLYHKTNQCCIETDIKRKRWRWMGHVLRKGNEYITKTALKDLWKTWKEIEKKAKDRQM</sequence>
<accession>A0A8S3UWM1</accession>
<evidence type="ECO:0000313" key="3">
    <source>
        <dbReference type="Proteomes" id="UP000683360"/>
    </source>
</evidence>